<gene>
    <name evidence="5" type="ORF">ACCI51_00625</name>
</gene>
<keyword evidence="2" id="KW-0285">Flavoprotein</keyword>
<evidence type="ECO:0000259" key="4">
    <source>
        <dbReference type="Pfam" id="PF01494"/>
    </source>
</evidence>
<dbReference type="PRINTS" id="PR00420">
    <property type="entry name" value="RNGMNOXGNASE"/>
</dbReference>
<evidence type="ECO:0000313" key="6">
    <source>
        <dbReference type="Proteomes" id="UP001569414"/>
    </source>
</evidence>
<dbReference type="EMBL" id="JBGMEL010000001">
    <property type="protein sequence ID" value="MFA0789029.1"/>
    <property type="molecule type" value="Genomic_DNA"/>
</dbReference>
<dbReference type="RefSeq" id="WP_371842225.1">
    <property type="nucleotide sequence ID" value="NZ_JBGMEL010000001.1"/>
</dbReference>
<evidence type="ECO:0000256" key="2">
    <source>
        <dbReference type="ARBA" id="ARBA00022630"/>
    </source>
</evidence>
<evidence type="ECO:0000313" key="5">
    <source>
        <dbReference type="EMBL" id="MFA0789029.1"/>
    </source>
</evidence>
<protein>
    <submittedName>
        <fullName evidence="5">FAD-dependent oxidoreductase</fullName>
    </submittedName>
</protein>
<dbReference type="PANTHER" id="PTHR43004:SF19">
    <property type="entry name" value="BINDING MONOOXYGENASE, PUTATIVE (JCVI)-RELATED"/>
    <property type="match status" value="1"/>
</dbReference>
<reference evidence="5 6" key="1">
    <citation type="submission" date="2024-08" db="EMBL/GenBank/DDBJ databases">
        <authorList>
            <person name="Ishaq N."/>
        </authorList>
    </citation>
    <scope>NUCLEOTIDE SEQUENCE [LARGE SCALE GENOMIC DNA]</scope>
    <source>
        <strain evidence="5 6">JCM 30400</strain>
    </source>
</reference>
<dbReference type="Gene3D" id="3.30.70.2450">
    <property type="match status" value="1"/>
</dbReference>
<dbReference type="Gene3D" id="3.50.50.60">
    <property type="entry name" value="FAD/NAD(P)-binding domain"/>
    <property type="match status" value="1"/>
</dbReference>
<feature type="domain" description="FAD-binding" evidence="4">
    <location>
        <begin position="240"/>
        <end position="290"/>
    </location>
</feature>
<dbReference type="InterPro" id="IPR002938">
    <property type="entry name" value="FAD-bd"/>
</dbReference>
<proteinExistence type="predicted"/>
<comment type="cofactor">
    <cofactor evidence="1">
        <name>FAD</name>
        <dbReference type="ChEBI" id="CHEBI:57692"/>
    </cofactor>
</comment>
<feature type="domain" description="FAD-binding" evidence="4">
    <location>
        <begin position="2"/>
        <end position="219"/>
    </location>
</feature>
<dbReference type="InterPro" id="IPR036188">
    <property type="entry name" value="FAD/NAD-bd_sf"/>
</dbReference>
<dbReference type="Pfam" id="PF01494">
    <property type="entry name" value="FAD_binding_3"/>
    <property type="match status" value="2"/>
</dbReference>
<name>A0ABV4NIJ7_9GAMM</name>
<evidence type="ECO:0000256" key="3">
    <source>
        <dbReference type="ARBA" id="ARBA00022827"/>
    </source>
</evidence>
<accession>A0ABV4NIJ7</accession>
<dbReference type="Proteomes" id="UP001569414">
    <property type="component" value="Unassembled WGS sequence"/>
</dbReference>
<evidence type="ECO:0000256" key="1">
    <source>
        <dbReference type="ARBA" id="ARBA00001974"/>
    </source>
</evidence>
<comment type="caution">
    <text evidence="5">The sequence shown here is derived from an EMBL/GenBank/DDBJ whole genome shotgun (WGS) entry which is preliminary data.</text>
</comment>
<dbReference type="InterPro" id="IPR050641">
    <property type="entry name" value="RIFMO-like"/>
</dbReference>
<keyword evidence="6" id="KW-1185">Reference proteome</keyword>
<keyword evidence="3" id="KW-0274">FAD</keyword>
<organism evidence="5 6">
    <name type="scientific">Microbulbifer echini</name>
    <dbReference type="NCBI Taxonomy" id="1529067"/>
    <lineage>
        <taxon>Bacteria</taxon>
        <taxon>Pseudomonadati</taxon>
        <taxon>Pseudomonadota</taxon>
        <taxon>Gammaproteobacteria</taxon>
        <taxon>Cellvibrionales</taxon>
        <taxon>Microbulbiferaceae</taxon>
        <taxon>Microbulbifer</taxon>
    </lineage>
</organism>
<sequence length="353" mass="38800">MKILIVGAGPTGLTLAIELARRNLIAKVIDRRDSASTLSRAVGITSRSLEILSHSGVSERLIKEGIPIQSACLYQGNHLALSLPLHSDSSYFPTILGLPQDRTEKILADSLSSMGVTVEYQVALNKFQEEGQSVVTLSSNGKEEEFDLIIGADGIHSTVRKNANIPYYGFDLPEQWSIADVELDGWPYPQTFTLVQVKPGIVVVSVPIGKNRYRFVGNCEKVLEAFPMPLKIQTVHREGVFKISVRQAKYFSKGRVFLAGDAAHCHSPVGGRGMNLGIADAAQLAKCIIENNLDQYSPIRQREDKRVIDITEHARKLVTAKSVVARIAFSTILAAANHLPLIKRKISQFVVEF</sequence>
<dbReference type="PANTHER" id="PTHR43004">
    <property type="entry name" value="TRK SYSTEM POTASSIUM UPTAKE PROTEIN"/>
    <property type="match status" value="1"/>
</dbReference>
<dbReference type="SUPFAM" id="SSF51905">
    <property type="entry name" value="FAD/NAD(P)-binding domain"/>
    <property type="match status" value="1"/>
</dbReference>